<dbReference type="Proteomes" id="UP000176944">
    <property type="component" value="Chromosome"/>
</dbReference>
<dbReference type="AlphaFoldDB" id="A0A9Q9STV1"/>
<evidence type="ECO:0000313" key="1">
    <source>
        <dbReference type="EMBL" id="WAN69550.1"/>
    </source>
</evidence>
<reference evidence="1" key="2">
    <citation type="submission" date="2022-10" db="EMBL/GenBank/DDBJ databases">
        <authorList>
            <person name="Ngo T.-E."/>
        </authorList>
    </citation>
    <scope>NUCLEOTIDE SEQUENCE</scope>
    <source>
        <strain evidence="1">JHB</strain>
    </source>
</reference>
<dbReference type="EMBL" id="CP017708">
    <property type="protein sequence ID" value="WAN69550.1"/>
    <property type="molecule type" value="Genomic_DNA"/>
</dbReference>
<name>A0A9Q9STV1_MOOP1</name>
<gene>
    <name evidence="1" type="ORF">BJP36_36290</name>
</gene>
<reference evidence="1" key="1">
    <citation type="journal article" date="2017" name="Proc. Natl. Acad. Sci. U.S.A.">
        <title>Comparative genomics uncovers the prolific and distinctive metabolic potential of the cyanobacterial genus Moorea.</title>
        <authorList>
            <person name="Leao T."/>
            <person name="Castelao G."/>
            <person name="Korobeynikov A."/>
            <person name="Monroe E.A."/>
            <person name="Podell S."/>
            <person name="Glukhov E."/>
            <person name="Allen E.E."/>
            <person name="Gerwick W.H."/>
            <person name="Gerwick L."/>
        </authorList>
    </citation>
    <scope>NUCLEOTIDE SEQUENCE</scope>
    <source>
        <strain evidence="1">JHB</strain>
    </source>
</reference>
<protein>
    <submittedName>
        <fullName evidence="1">Uncharacterized protein</fullName>
    </submittedName>
</protein>
<proteinExistence type="predicted"/>
<organism evidence="1">
    <name type="scientific">Moorena producens (strain JHB)</name>
    <dbReference type="NCBI Taxonomy" id="1454205"/>
    <lineage>
        <taxon>Bacteria</taxon>
        <taxon>Bacillati</taxon>
        <taxon>Cyanobacteriota</taxon>
        <taxon>Cyanophyceae</taxon>
        <taxon>Coleofasciculales</taxon>
        <taxon>Coleofasciculaceae</taxon>
        <taxon>Moorena</taxon>
    </lineage>
</organism>
<sequence length="197" mass="21588">MTEQTKTSLNLRKAFDQGVAVAIDPANNVAIQQGGEAITTLNSYWLHQRCPVCSHTFRLGDEVYIAEDRTVRHNNGLLPCAQGNATGSEPSPETSAFFAGLDTAWPPPKDMPIVRLEAGHELLAPPLAGFQRHTCVVCGHTLRLNDHVVICPCSPHKPLCRIAVHRDPIHGLHCFDAWNPGANRQLYCPVTSRKLDG</sequence>
<accession>A0A9Q9STV1</accession>